<comment type="caution">
    <text evidence="2">The sequence shown here is derived from an EMBL/GenBank/DDBJ whole genome shotgun (WGS) entry which is preliminary data.</text>
</comment>
<reference evidence="3" key="1">
    <citation type="submission" date="2019-06" db="EMBL/GenBank/DDBJ databases">
        <title>Draft genome sequence of the griseofulvin-producing fungus Xylaria cubensis strain G536.</title>
        <authorList>
            <person name="Mead M.E."/>
            <person name="Raja H.A."/>
            <person name="Steenwyk J.L."/>
            <person name="Knowles S.L."/>
            <person name="Oberlies N.H."/>
            <person name="Rokas A."/>
        </authorList>
    </citation>
    <scope>NUCLEOTIDE SEQUENCE [LARGE SCALE GENOMIC DNA]</scope>
    <source>
        <strain evidence="3">G536</strain>
    </source>
</reference>
<accession>A0A553IAM0</accession>
<evidence type="ECO:0008006" key="4">
    <source>
        <dbReference type="Google" id="ProtNLM"/>
    </source>
</evidence>
<name>A0A553IAM0_9PEZI</name>
<feature type="compositionally biased region" description="Basic residues" evidence="1">
    <location>
        <begin position="398"/>
        <end position="411"/>
    </location>
</feature>
<feature type="region of interest" description="Disordered" evidence="1">
    <location>
        <begin position="222"/>
        <end position="460"/>
    </location>
</feature>
<feature type="compositionally biased region" description="Basic and acidic residues" evidence="1">
    <location>
        <begin position="415"/>
        <end position="427"/>
    </location>
</feature>
<dbReference type="EMBL" id="VFLP01000007">
    <property type="protein sequence ID" value="TRX97237.1"/>
    <property type="molecule type" value="Genomic_DNA"/>
</dbReference>
<dbReference type="STRING" id="2512241.A0A553IAM0"/>
<dbReference type="Proteomes" id="UP000319160">
    <property type="component" value="Unassembled WGS sequence"/>
</dbReference>
<sequence>MARLLNTLRSPRPLRSTSRREITYFVPMAQEDDGRPVSSPFESVSTEVYFGSGPKLNVPSALLLNSKLLRGETRPPRSICLNDVTSAVGHIIFYYLLTDTYQCLRPKGNSQHERLVDELKNGVGAYNASRKYELLALQETAKNEIQRLAQQLPFPLVLNLLRDLHLDPSASETWLDSFVQSGLKNIFQTPTAFLDYTNLQVEQDKISFSNIILKNLANLLTNDVSPPRADDTEITTSSPEPVAIKQEPAPDSEAISEVEPLPELAEPAPSEREQEMSPTPALAPEPESVEEHAEKPAEEPVEELVAEPEPLQPDPIPEDHAAYEAPNPGGWDHFMTTSIEKPLWPEDEPVAVPEVSPEPAPEPAPEKPEVEVQYSPPRVEYLDVEQEPEVAPSIISKKDKKDKKKKKKKLSIFRTEGDATPEPKFDSDDTPVPEPETKTADDALSPASSSGLTTTKKKKKISIFRTEDGTTF</sequence>
<dbReference type="AlphaFoldDB" id="A0A553IAM0"/>
<organism evidence="2 3">
    <name type="scientific">Xylaria flabelliformis</name>
    <dbReference type="NCBI Taxonomy" id="2512241"/>
    <lineage>
        <taxon>Eukaryota</taxon>
        <taxon>Fungi</taxon>
        <taxon>Dikarya</taxon>
        <taxon>Ascomycota</taxon>
        <taxon>Pezizomycotina</taxon>
        <taxon>Sordariomycetes</taxon>
        <taxon>Xylariomycetidae</taxon>
        <taxon>Xylariales</taxon>
        <taxon>Xylariaceae</taxon>
        <taxon>Xylaria</taxon>
    </lineage>
</organism>
<evidence type="ECO:0000313" key="3">
    <source>
        <dbReference type="Proteomes" id="UP000319160"/>
    </source>
</evidence>
<proteinExistence type="predicted"/>
<dbReference type="PANTHER" id="PTHR37538">
    <property type="entry name" value="BTB DOMAIN-CONTAINING PROTEIN"/>
    <property type="match status" value="1"/>
</dbReference>
<protein>
    <recommendedName>
        <fullName evidence="4">BTB domain-containing protein</fullName>
    </recommendedName>
</protein>
<evidence type="ECO:0000256" key="1">
    <source>
        <dbReference type="SAM" id="MobiDB-lite"/>
    </source>
</evidence>
<gene>
    <name evidence="2" type="ORF">FHL15_002031</name>
</gene>
<feature type="compositionally biased region" description="Low complexity" evidence="1">
    <location>
        <begin position="257"/>
        <end position="268"/>
    </location>
</feature>
<evidence type="ECO:0000313" key="2">
    <source>
        <dbReference type="EMBL" id="TRX97237.1"/>
    </source>
</evidence>
<keyword evidence="3" id="KW-1185">Reference proteome</keyword>
<dbReference type="OrthoDB" id="3594103at2759"/>
<dbReference type="PANTHER" id="PTHR37538:SF1">
    <property type="entry name" value="BTB DOMAIN-CONTAINING PROTEIN"/>
    <property type="match status" value="1"/>
</dbReference>
<feature type="compositionally biased region" description="Basic and acidic residues" evidence="1">
    <location>
        <begin position="289"/>
        <end position="298"/>
    </location>
</feature>